<evidence type="ECO:0000313" key="3">
    <source>
        <dbReference type="EMBL" id="BAG20413.1"/>
    </source>
</evidence>
<dbReference type="PANTHER" id="PTHR47505:SF1">
    <property type="entry name" value="DNA UTILIZATION PROTEIN YHGH"/>
    <property type="match status" value="1"/>
</dbReference>
<evidence type="ECO:0000313" key="4">
    <source>
        <dbReference type="Proteomes" id="UP000001685"/>
    </source>
</evidence>
<gene>
    <name evidence="3" type="ordered locus">SGR_3584</name>
</gene>
<dbReference type="SUPFAM" id="SSF53271">
    <property type="entry name" value="PRTase-like"/>
    <property type="match status" value="1"/>
</dbReference>
<name>B1VP34_STRGG</name>
<dbReference type="CDD" id="cd06223">
    <property type="entry name" value="PRTases_typeI"/>
    <property type="match status" value="1"/>
</dbReference>
<dbReference type="Gene3D" id="3.40.50.2020">
    <property type="match status" value="1"/>
</dbReference>
<evidence type="ECO:0000256" key="1">
    <source>
        <dbReference type="ARBA" id="ARBA00008007"/>
    </source>
</evidence>
<dbReference type="PANTHER" id="PTHR47505">
    <property type="entry name" value="DNA UTILIZATION PROTEIN YHGH"/>
    <property type="match status" value="1"/>
</dbReference>
<dbReference type="HOGENOM" id="CLU_1122732_0_0_11"/>
<dbReference type="AlphaFoldDB" id="B1VP34"/>
<dbReference type="EMBL" id="AP009493">
    <property type="protein sequence ID" value="BAG20413.1"/>
    <property type="molecule type" value="Genomic_DNA"/>
</dbReference>
<dbReference type="KEGG" id="sgr:SGR_3584"/>
<protein>
    <recommendedName>
        <fullName evidence="2">Phosphoribosyltransferase domain-containing protein</fullName>
    </recommendedName>
</protein>
<accession>B1VP34</accession>
<dbReference type="eggNOG" id="COG1040">
    <property type="taxonomic scope" value="Bacteria"/>
</dbReference>
<evidence type="ECO:0000259" key="2">
    <source>
        <dbReference type="Pfam" id="PF00156"/>
    </source>
</evidence>
<sequence>MTHAADLPLPLGFPKCRTCAYVRTGSPDVCAECAGQTLQPLAEHHCDLCSQSLNSLNDECRNPICRWTPRQRHFTRVDAIAMFADPLEQKIKRFKYDGYTGWGLIFGRLIVGWLNAHEADVEDIDLILGNPTAPDRTPVRHIEVMMKSAYAEDNRGRWPIADPDSPVLIKKYETDKSAGKGWSAKMDIARQHAAALQLRQSVEGQRILLVDDVFTTGATFHTVGKRLITEWGATEVRGLVLARVPFGLP</sequence>
<reference evidence="4" key="1">
    <citation type="journal article" date="2008" name="J. Bacteriol.">
        <title>Genome sequence of the streptomycin-producing microorganism Streptomyces griseus IFO 13350.</title>
        <authorList>
            <person name="Ohnishi Y."/>
            <person name="Ishikawa J."/>
            <person name="Hara H."/>
            <person name="Suzuki H."/>
            <person name="Ikenoya M."/>
            <person name="Ikeda H."/>
            <person name="Yamashita A."/>
            <person name="Hattori M."/>
            <person name="Horinouchi S."/>
        </authorList>
    </citation>
    <scope>NUCLEOTIDE SEQUENCE [LARGE SCALE GENOMIC DNA]</scope>
    <source>
        <strain evidence="4">JCM 4626 / NBRC 13350</strain>
    </source>
</reference>
<comment type="similarity">
    <text evidence="1">Belongs to the ComF/GntX family.</text>
</comment>
<feature type="domain" description="Phosphoribosyltransferase" evidence="2">
    <location>
        <begin position="188"/>
        <end position="243"/>
    </location>
</feature>
<dbReference type="Pfam" id="PF00156">
    <property type="entry name" value="Pribosyltran"/>
    <property type="match status" value="1"/>
</dbReference>
<proteinExistence type="inferred from homology"/>
<organism evidence="3 4">
    <name type="scientific">Streptomyces griseus subsp. griseus (strain JCM 4626 / CBS 651.72 / NBRC 13350 / KCC S-0626 / ISP 5235)</name>
    <dbReference type="NCBI Taxonomy" id="455632"/>
    <lineage>
        <taxon>Bacteria</taxon>
        <taxon>Bacillati</taxon>
        <taxon>Actinomycetota</taxon>
        <taxon>Actinomycetes</taxon>
        <taxon>Kitasatosporales</taxon>
        <taxon>Streptomycetaceae</taxon>
        <taxon>Streptomyces</taxon>
    </lineage>
</organism>
<dbReference type="InterPro" id="IPR000836">
    <property type="entry name" value="PRTase_dom"/>
</dbReference>
<dbReference type="InterPro" id="IPR051910">
    <property type="entry name" value="ComF/GntX_DNA_util-trans"/>
</dbReference>
<dbReference type="InterPro" id="IPR029057">
    <property type="entry name" value="PRTase-like"/>
</dbReference>
<dbReference type="Proteomes" id="UP000001685">
    <property type="component" value="Chromosome"/>
</dbReference>